<dbReference type="AlphaFoldDB" id="A0A132E618"/>
<dbReference type="OrthoDB" id="9975663at2"/>
<name>A0A132E618_9BURK</name>
<protein>
    <submittedName>
        <fullName evidence="1">Uncharacterized protein</fullName>
    </submittedName>
</protein>
<accession>A0A132E618</accession>
<sequence length="96" mass="10151">MTTNNTNISGVSTPLNEIDSDSLIAALDALQPNARQQKEDRFRAAFPSILAAEKRGVTQSKIVKALKEQGLSLSIGGYKALYDKMVGEIGKGGANG</sequence>
<evidence type="ECO:0000313" key="1">
    <source>
        <dbReference type="EMBL" id="KWF17605.1"/>
    </source>
</evidence>
<comment type="caution">
    <text evidence="1">The sequence shown here is derived from an EMBL/GenBank/DDBJ whole genome shotgun (WGS) entry which is preliminary data.</text>
</comment>
<dbReference type="EMBL" id="LPJR01000094">
    <property type="protein sequence ID" value="KWF17605.1"/>
    <property type="molecule type" value="Genomic_DNA"/>
</dbReference>
<gene>
    <name evidence="1" type="ORF">WT56_32665</name>
</gene>
<evidence type="ECO:0000313" key="2">
    <source>
        <dbReference type="Proteomes" id="UP000062912"/>
    </source>
</evidence>
<reference evidence="1 2" key="1">
    <citation type="submission" date="2015-11" db="EMBL/GenBank/DDBJ databases">
        <title>Expanding the genomic diversity of Burkholderia species for the development of highly accurate diagnostics.</title>
        <authorList>
            <person name="Sahl J."/>
            <person name="Keim P."/>
            <person name="Wagner D."/>
        </authorList>
    </citation>
    <scope>NUCLEOTIDE SEQUENCE [LARGE SCALE GENOMIC DNA]</scope>
    <source>
        <strain evidence="1 2">MSMB368WGS</strain>
    </source>
</reference>
<dbReference type="Proteomes" id="UP000062912">
    <property type="component" value="Unassembled WGS sequence"/>
</dbReference>
<organism evidence="1 2">
    <name type="scientific">Burkholderia pseudomultivorans</name>
    <dbReference type="NCBI Taxonomy" id="1207504"/>
    <lineage>
        <taxon>Bacteria</taxon>
        <taxon>Pseudomonadati</taxon>
        <taxon>Pseudomonadota</taxon>
        <taxon>Betaproteobacteria</taxon>
        <taxon>Burkholderiales</taxon>
        <taxon>Burkholderiaceae</taxon>
        <taxon>Burkholderia</taxon>
        <taxon>Burkholderia cepacia complex</taxon>
    </lineage>
</organism>
<dbReference type="RefSeq" id="WP_060247085.1">
    <property type="nucleotide sequence ID" value="NZ_LPJR01000094.1"/>
</dbReference>
<proteinExistence type="predicted"/>